<dbReference type="PANTHER" id="PTHR22726:SF1">
    <property type="entry name" value="METALLOENDOPEPTIDASE OMA1, MITOCHONDRIAL"/>
    <property type="match status" value="1"/>
</dbReference>
<evidence type="ECO:0000313" key="11">
    <source>
        <dbReference type="Proteomes" id="UP001595741"/>
    </source>
</evidence>
<evidence type="ECO:0000259" key="8">
    <source>
        <dbReference type="Pfam" id="PF01435"/>
    </source>
</evidence>
<keyword evidence="11" id="KW-1185">Reference proteome</keyword>
<dbReference type="Pfam" id="PF01435">
    <property type="entry name" value="Peptidase_M48"/>
    <property type="match status" value="1"/>
</dbReference>
<dbReference type="Gene3D" id="3.30.2010.10">
    <property type="entry name" value="Metalloproteases ('zincins'), catalytic domain"/>
    <property type="match status" value="1"/>
</dbReference>
<evidence type="ECO:0000256" key="5">
    <source>
        <dbReference type="ARBA" id="ARBA00023049"/>
    </source>
</evidence>
<evidence type="ECO:0000256" key="6">
    <source>
        <dbReference type="RuleBase" id="RU003983"/>
    </source>
</evidence>
<name>A0ABV7REZ5_9NEIS</name>
<feature type="domain" description="Peptidase M48" evidence="8">
    <location>
        <begin position="176"/>
        <end position="330"/>
    </location>
</feature>
<evidence type="ECO:0000256" key="3">
    <source>
        <dbReference type="ARBA" id="ARBA00022801"/>
    </source>
</evidence>
<dbReference type="EMBL" id="JBHRXN010000020">
    <property type="protein sequence ID" value="MFC3532168.1"/>
    <property type="molecule type" value="Genomic_DNA"/>
</dbReference>
<keyword evidence="3 6" id="KW-0378">Hydrolase</keyword>
<evidence type="ECO:0000256" key="2">
    <source>
        <dbReference type="ARBA" id="ARBA00022723"/>
    </source>
</evidence>
<feature type="domain" description="DUF7092" evidence="9">
    <location>
        <begin position="4"/>
        <end position="78"/>
    </location>
</feature>
<gene>
    <name evidence="10" type="ORF">ACFOLG_08205</name>
</gene>
<dbReference type="InterPro" id="IPR055518">
    <property type="entry name" value="DUF7092"/>
</dbReference>
<feature type="region of interest" description="Disordered" evidence="7">
    <location>
        <begin position="322"/>
        <end position="341"/>
    </location>
</feature>
<keyword evidence="2" id="KW-0479">Metal-binding</keyword>
<comment type="cofactor">
    <cofactor evidence="6">
        <name>Zn(2+)</name>
        <dbReference type="ChEBI" id="CHEBI:29105"/>
    </cofactor>
    <text evidence="6">Binds 1 zinc ion per subunit.</text>
</comment>
<keyword evidence="5 6" id="KW-0482">Metalloprotease</keyword>
<evidence type="ECO:0000313" key="10">
    <source>
        <dbReference type="EMBL" id="MFC3532168.1"/>
    </source>
</evidence>
<evidence type="ECO:0000256" key="1">
    <source>
        <dbReference type="ARBA" id="ARBA00022670"/>
    </source>
</evidence>
<dbReference type="Pfam" id="PF23368">
    <property type="entry name" value="DUF7092"/>
    <property type="match status" value="1"/>
</dbReference>
<dbReference type="PANTHER" id="PTHR22726">
    <property type="entry name" value="METALLOENDOPEPTIDASE OMA1"/>
    <property type="match status" value="1"/>
</dbReference>
<comment type="caution">
    <text evidence="10">The sequence shown here is derived from an EMBL/GenBank/DDBJ whole genome shotgun (WGS) entry which is preliminary data.</text>
</comment>
<dbReference type="Proteomes" id="UP001595741">
    <property type="component" value="Unassembled WGS sequence"/>
</dbReference>
<organism evidence="10 11">
    <name type="scientific">Vogesella facilis</name>
    <dbReference type="NCBI Taxonomy" id="1655232"/>
    <lineage>
        <taxon>Bacteria</taxon>
        <taxon>Pseudomonadati</taxon>
        <taxon>Pseudomonadota</taxon>
        <taxon>Betaproteobacteria</taxon>
        <taxon>Neisseriales</taxon>
        <taxon>Chromobacteriaceae</taxon>
        <taxon>Vogesella</taxon>
    </lineage>
</organism>
<proteinExistence type="inferred from homology"/>
<evidence type="ECO:0000256" key="4">
    <source>
        <dbReference type="ARBA" id="ARBA00022833"/>
    </source>
</evidence>
<feature type="compositionally biased region" description="Polar residues" evidence="7">
    <location>
        <begin position="324"/>
        <end position="333"/>
    </location>
</feature>
<dbReference type="CDD" id="cd07332">
    <property type="entry name" value="M48C_Oma1_like"/>
    <property type="match status" value="1"/>
</dbReference>
<dbReference type="InterPro" id="IPR051156">
    <property type="entry name" value="Mito/Outer_Membr_Metalloprot"/>
</dbReference>
<reference evidence="11" key="1">
    <citation type="journal article" date="2019" name="Int. J. Syst. Evol. Microbiol.">
        <title>The Global Catalogue of Microorganisms (GCM) 10K type strain sequencing project: providing services to taxonomists for standard genome sequencing and annotation.</title>
        <authorList>
            <consortium name="The Broad Institute Genomics Platform"/>
            <consortium name="The Broad Institute Genome Sequencing Center for Infectious Disease"/>
            <person name="Wu L."/>
            <person name="Ma J."/>
        </authorList>
    </citation>
    <scope>NUCLEOTIDE SEQUENCE [LARGE SCALE GENOMIC DNA]</scope>
    <source>
        <strain evidence="11">KCTC 42742</strain>
    </source>
</reference>
<evidence type="ECO:0000256" key="7">
    <source>
        <dbReference type="SAM" id="MobiDB-lite"/>
    </source>
</evidence>
<protein>
    <submittedName>
        <fullName evidence="10">M48 family metallopeptidase</fullName>
    </submittedName>
</protein>
<evidence type="ECO:0000259" key="9">
    <source>
        <dbReference type="Pfam" id="PF23368"/>
    </source>
</evidence>
<accession>A0ABV7REZ5</accession>
<keyword evidence="1 6" id="KW-0645">Protease</keyword>
<comment type="similarity">
    <text evidence="6">Belongs to the peptidase M48 family.</text>
</comment>
<dbReference type="InterPro" id="IPR001915">
    <property type="entry name" value="Peptidase_M48"/>
</dbReference>
<keyword evidence="4 6" id="KW-0862">Zinc</keyword>
<dbReference type="RefSeq" id="WP_386090618.1">
    <property type="nucleotide sequence ID" value="NZ_JBHRXN010000020.1"/>
</dbReference>
<sequence length="341" mass="36954">MVTIAAWWRDGKSPQARAANVGRSDDELVVSAGNDSRRYLLREVRLEAGVDTLPDMLQLPDGSTLEVADRVAIRRLLGGLPLAERGSHWLLHSWRALLGTLLAAIAVCWAAWRYGLPLLAGVLVQWIPPSSEQQLAAHTLDWLQQQELIHPSQLPVARQQALQARLAALLPADSRYRYTLLLRDAPDIGANAFALPGGSIVVTDQLLQVVTRADELDAILAHEAGHVEARHGLRSALESAGVLAALTLITGDASSLTVLLPMALANASYSREHEREADRFAFAALRRHGLSPCLLGYGLQRIERAALSGQEAAAGQHSWFASHPATSDRSQPDGQRCPPLP</sequence>